<dbReference type="Pfam" id="PF01627">
    <property type="entry name" value="Hpt"/>
    <property type="match status" value="1"/>
</dbReference>
<dbReference type="GO" id="GO:0004672">
    <property type="term" value="F:protein kinase activity"/>
    <property type="evidence" value="ECO:0007669"/>
    <property type="project" value="UniProtKB-ARBA"/>
</dbReference>
<dbReference type="GO" id="GO:0000160">
    <property type="term" value="P:phosphorelay signal transduction system"/>
    <property type="evidence" value="ECO:0007669"/>
    <property type="project" value="UniProtKB-KW"/>
</dbReference>
<dbReference type="AlphaFoldDB" id="A0A4R6PNG5"/>
<dbReference type="OrthoDB" id="6240269at2"/>
<dbReference type="InterPro" id="IPR036641">
    <property type="entry name" value="HPT_dom_sf"/>
</dbReference>
<sequence length="112" mass="12465">MTGVLDINQGLRHCNNDPAIYTAVLQQFLLQYRDGINTTAWLANPEQAKIELHTLKGLCATIGALPLSTLAAHSYQHWAELTANDAKDELQQLSLQLQHLIQAIDNYLSNIN</sequence>
<reference evidence="4 5" key="1">
    <citation type="submission" date="2019-03" db="EMBL/GenBank/DDBJ databases">
        <title>Freshwater and sediment microbial communities from various areas in North America, analyzing microbe dynamics in response to fracking.</title>
        <authorList>
            <person name="Lamendella R."/>
        </authorList>
    </citation>
    <scope>NUCLEOTIDE SEQUENCE [LARGE SCALE GENOMIC DNA]</scope>
    <source>
        <strain evidence="4 5">18_TX</strain>
    </source>
</reference>
<gene>
    <name evidence="4" type="ORF">DEU29_10222</name>
</gene>
<feature type="domain" description="HPt" evidence="3">
    <location>
        <begin position="44"/>
        <end position="106"/>
    </location>
</feature>
<keyword evidence="5" id="KW-1185">Reference proteome</keyword>
<proteinExistence type="predicted"/>
<evidence type="ECO:0000313" key="4">
    <source>
        <dbReference type="EMBL" id="TDP40122.1"/>
    </source>
</evidence>
<comment type="caution">
    <text evidence="4">The sequence shown here is derived from an EMBL/GenBank/DDBJ whole genome shotgun (WGS) entry which is preliminary data.</text>
</comment>
<organism evidence="4 5">
    <name type="scientific">Idiomarina aquatica</name>
    <dbReference type="NCBI Taxonomy" id="1327752"/>
    <lineage>
        <taxon>Bacteria</taxon>
        <taxon>Pseudomonadati</taxon>
        <taxon>Pseudomonadota</taxon>
        <taxon>Gammaproteobacteria</taxon>
        <taxon>Alteromonadales</taxon>
        <taxon>Idiomarinaceae</taxon>
        <taxon>Idiomarina</taxon>
    </lineage>
</organism>
<keyword evidence="1" id="KW-0902">Two-component regulatory system</keyword>
<dbReference type="Proteomes" id="UP000295531">
    <property type="component" value="Unassembled WGS sequence"/>
</dbReference>
<name>A0A4R6PNG5_9GAMM</name>
<evidence type="ECO:0000259" key="3">
    <source>
        <dbReference type="Pfam" id="PF01627"/>
    </source>
</evidence>
<dbReference type="SUPFAM" id="SSF47226">
    <property type="entry name" value="Histidine-containing phosphotransfer domain, HPT domain"/>
    <property type="match status" value="1"/>
</dbReference>
<accession>A0A4R6PNG5</accession>
<dbReference type="Gene3D" id="1.20.120.160">
    <property type="entry name" value="HPT domain"/>
    <property type="match status" value="1"/>
</dbReference>
<dbReference type="RefSeq" id="WP_133538599.1">
    <property type="nucleotide sequence ID" value="NZ_SNXI01000002.1"/>
</dbReference>
<evidence type="ECO:0000256" key="1">
    <source>
        <dbReference type="ARBA" id="ARBA00023012"/>
    </source>
</evidence>
<evidence type="ECO:0000256" key="2">
    <source>
        <dbReference type="SAM" id="Coils"/>
    </source>
</evidence>
<evidence type="ECO:0000313" key="5">
    <source>
        <dbReference type="Proteomes" id="UP000295531"/>
    </source>
</evidence>
<dbReference type="InterPro" id="IPR008207">
    <property type="entry name" value="Sig_transdc_His_kin_Hpt_dom"/>
</dbReference>
<dbReference type="EMBL" id="SNXI01000002">
    <property type="protein sequence ID" value="TDP40122.1"/>
    <property type="molecule type" value="Genomic_DNA"/>
</dbReference>
<keyword evidence="2" id="KW-0175">Coiled coil</keyword>
<feature type="coiled-coil region" evidence="2">
    <location>
        <begin position="83"/>
        <end position="110"/>
    </location>
</feature>
<protein>
    <submittedName>
        <fullName evidence="4">Hpt domain-containing protein</fullName>
    </submittedName>
</protein>